<feature type="region of interest" description="Disordered" evidence="4">
    <location>
        <begin position="618"/>
        <end position="637"/>
    </location>
</feature>
<feature type="region of interest" description="Disordered" evidence="4">
    <location>
        <begin position="778"/>
        <end position="798"/>
    </location>
</feature>
<dbReference type="Proteomes" id="UP001050975">
    <property type="component" value="Unassembled WGS sequence"/>
</dbReference>
<dbReference type="PANTHER" id="PTHR46182:SF2">
    <property type="entry name" value="FI19480P1"/>
    <property type="match status" value="1"/>
</dbReference>
<dbReference type="InterPro" id="IPR029865">
    <property type="entry name" value="KIAA0319-like"/>
</dbReference>
<dbReference type="Gene3D" id="2.60.40.10">
    <property type="entry name" value="Immunoglobulins"/>
    <property type="match status" value="2"/>
</dbReference>
<dbReference type="SUPFAM" id="SSF117074">
    <property type="entry name" value="Hypothetical protein PA1324"/>
    <property type="match status" value="1"/>
</dbReference>
<organism evidence="7 8">
    <name type="scientific">Microseira wollei NIES-4236</name>
    <dbReference type="NCBI Taxonomy" id="2530354"/>
    <lineage>
        <taxon>Bacteria</taxon>
        <taxon>Bacillati</taxon>
        <taxon>Cyanobacteriota</taxon>
        <taxon>Cyanophyceae</taxon>
        <taxon>Oscillatoriophycideae</taxon>
        <taxon>Aerosakkonematales</taxon>
        <taxon>Aerosakkonemataceae</taxon>
        <taxon>Microseira</taxon>
    </lineage>
</organism>
<dbReference type="GO" id="GO:0031410">
    <property type="term" value="C:cytoplasmic vesicle"/>
    <property type="evidence" value="ECO:0007669"/>
    <property type="project" value="TreeGrafter"/>
</dbReference>
<dbReference type="Pfam" id="PF01345">
    <property type="entry name" value="DUF11"/>
    <property type="match status" value="2"/>
</dbReference>
<sequence>MQTGPDGSYTFPNVPFGNNYTVRVPGSVPNPQGGAPLTANNTVIGSINLDGNNPNRPNVDFPYQAPPPPPTAPDLTITKTAIGPFVVGQQGTYQITVTNAANAAATTGPIQIVDTLPNGTVFFGSSGDGWSCTATGQQQITCTNPNQLAPGASTTLTITVTSTQAGSGTNVADVSTPGETNTGNNRAQAPTTINNPPNRPPVANDDSTSTNPGVPVNIPVLGNDSDPDNNLNPGSVTIITNPGRGTVTPNPDGTITYTPGPGFNTGTDTFVYQVCDASGLCDTATVTVTVPATAQLPPVAQDRSTPPSLNTSPIQVPPLLGTDPDGQVVRYTITTLPTPEQGTLLLNGQPVQPGQNLTPEQVSQLVFQPNPNFTGTVTFNYTVTDNQGLTSPPATVTIPVVAPGNQPPVAENRSTPPLPNTSPIPVPQLIGRDPDGTVVRYTITTLPTPEQGTLLLNGQPVQPGQNLTPEQVSQLVFQPNPNFTGTVTFNYTVTDNQGLTSPPATVTIPVIASPRVQIGDTVFNDVNGNGVQDQGEPGLPKVTVTLTSPGADGILGTPDDSTQTTTTNNNGNYSFSDLPPGNYRVTITPPSGLGPTTPTSQTISVTDNNPNFDFGLRQNQPPVANNTTTPSIPSTSGSPVQLPLLTANDPDGSVVSFTIPTLPPPEQGTLFLGNPASGGVPVTPGQPIPADQIGNLFFQPNPNFTGNVTIPFTATDNQGAVSPPATLTIPVTAPNQPPVANNDVIGTNPGQPVNINPLINDRSPDGTPLNPGSLRIVSNPTNGTVRVNPDGTVTYTPNPGFTTGTDTFVYEICDIRGVCDTATITVTVPAPVQQPPVATDDRASTNPNTPVVINVLDNDTDPNNNLNPTNVTIVTPPTNGTVSVNPVTGQITYTPNPGFNSGTDTFEYQVCDTTGQCDRATVTVAVPVTATNPPVANNDSTSTNPNTPVLIDILNNDSDPDNNLNPRTVTIISNPANGTVRVNPDGTVVYTPNPGFTSGTDIFTYQVCDSTGLCDTATVTVTVPGTVPRPPVATNDTTSTNPGTPVLINVAANDRDPDGNLDPTTVQIINPPQNGTVRIDPATGNIIYQPNPGFTRGTDTFTYRICDTTGLCSEATVTVNVPVATNNPPVANPDAIATNPNTPVTINVLGNDSGNLNPATLRIITQPANGRVVVNPDGTVTFIPNPGFTSGTDTFTYQICDTAGNCTEGRVTVAVPLPSANQSEVQTSVTGPTTPVTAGTNVTFNGVVTNNGPGIATGVTLTFPLPAGTTFVSATPSQGTCVESNGVVTCNLGNLNPGQSVSIPIVLRPTQPETINLTTTVTSQNDAIVNNNTATATAVAIAGTPRVILVKRITAVTSNGTTTNFTNFVDDPSTQNDNASGWSSLRPVGEIQPSAPLRSGDIVEYTIYFLSEGNVPAQNVNFCDAIPTDTTFIADGFGPRTGIQLNQAGTNSSLTNAQDGDVGAFFSPLSPLPNGNACAEQSNRNGSVILNLREITNTPNGNVGFVRFRVTID</sequence>
<dbReference type="NCBIfam" id="TIGR01451">
    <property type="entry name" value="B_ant_repeat"/>
    <property type="match status" value="3"/>
</dbReference>
<evidence type="ECO:0000259" key="5">
    <source>
        <dbReference type="Pfam" id="PF01345"/>
    </source>
</evidence>
<name>A0AAV3XTW3_9CYAN</name>
<feature type="compositionally biased region" description="Low complexity" evidence="4">
    <location>
        <begin position="562"/>
        <end position="572"/>
    </location>
</feature>
<dbReference type="GO" id="GO:0016020">
    <property type="term" value="C:membrane"/>
    <property type="evidence" value="ECO:0007669"/>
    <property type="project" value="TreeGrafter"/>
</dbReference>
<feature type="domain" description="DUF11" evidence="5">
    <location>
        <begin position="74"/>
        <end position="189"/>
    </location>
</feature>
<gene>
    <name evidence="7" type="ORF">MiSe_91920</name>
</gene>
<proteinExistence type="predicted"/>
<dbReference type="InterPro" id="IPR001434">
    <property type="entry name" value="OmcB-like_DUF11"/>
</dbReference>
<dbReference type="Gene3D" id="2.60.40.2810">
    <property type="match status" value="1"/>
</dbReference>
<dbReference type="Pfam" id="PF17963">
    <property type="entry name" value="Big_9"/>
    <property type="match status" value="9"/>
</dbReference>
<evidence type="ECO:0000256" key="2">
    <source>
        <dbReference type="ARBA" id="ARBA00022525"/>
    </source>
</evidence>
<feature type="domain" description="DUF11" evidence="5">
    <location>
        <begin position="1231"/>
        <end position="1337"/>
    </location>
</feature>
<evidence type="ECO:0000256" key="1">
    <source>
        <dbReference type="ARBA" id="ARBA00004613"/>
    </source>
</evidence>
<evidence type="ECO:0000256" key="3">
    <source>
        <dbReference type="ARBA" id="ARBA00022729"/>
    </source>
</evidence>
<dbReference type="EMBL" id="BLAY01000336">
    <property type="protein sequence ID" value="GET44365.1"/>
    <property type="molecule type" value="Genomic_DNA"/>
</dbReference>
<feature type="compositionally biased region" description="Low complexity" evidence="4">
    <location>
        <begin position="627"/>
        <end position="637"/>
    </location>
</feature>
<dbReference type="PANTHER" id="PTHR46182">
    <property type="entry name" value="FI19480P1"/>
    <property type="match status" value="1"/>
</dbReference>
<feature type="compositionally biased region" description="Polar residues" evidence="4">
    <location>
        <begin position="166"/>
        <end position="193"/>
    </location>
</feature>
<dbReference type="InterPro" id="IPR047589">
    <property type="entry name" value="DUF11_rpt"/>
</dbReference>
<keyword evidence="8" id="KW-1185">Reference proteome</keyword>
<feature type="compositionally biased region" description="Polar residues" evidence="4">
    <location>
        <begin position="302"/>
        <end position="314"/>
    </location>
</feature>
<feature type="region of interest" description="Disordered" evidence="4">
    <location>
        <begin position="552"/>
        <end position="572"/>
    </location>
</feature>
<feature type="region of interest" description="Disordered" evidence="4">
    <location>
        <begin position="298"/>
        <end position="323"/>
    </location>
</feature>
<dbReference type="Gene3D" id="2.60.40.3440">
    <property type="match status" value="7"/>
</dbReference>
<keyword evidence="2" id="KW-0964">Secreted</keyword>
<reference evidence="7" key="1">
    <citation type="submission" date="2019-10" db="EMBL/GenBank/DDBJ databases">
        <title>Draft genome sequece of Microseira wollei NIES-4236.</title>
        <authorList>
            <person name="Yamaguchi H."/>
            <person name="Suzuki S."/>
            <person name="Kawachi M."/>
        </authorList>
    </citation>
    <scope>NUCLEOTIDE SEQUENCE</scope>
    <source>
        <strain evidence="7">NIES-4236</strain>
    </source>
</reference>
<dbReference type="Gene3D" id="2.60.40.1170">
    <property type="entry name" value="Mu homology domain, subdomain B"/>
    <property type="match status" value="1"/>
</dbReference>
<evidence type="ECO:0000313" key="7">
    <source>
        <dbReference type="EMBL" id="GET44365.1"/>
    </source>
</evidence>
<dbReference type="NCBIfam" id="NF012211">
    <property type="entry name" value="tand_rpt_95"/>
    <property type="match status" value="9"/>
</dbReference>
<dbReference type="InterPro" id="IPR033764">
    <property type="entry name" value="Sdr_B"/>
</dbReference>
<accession>A0AAV3XTW3</accession>
<protein>
    <submittedName>
        <fullName evidence="7">Hemolysin-type calcium-binding region</fullName>
    </submittedName>
</protein>
<evidence type="ECO:0000256" key="4">
    <source>
        <dbReference type="SAM" id="MobiDB-lite"/>
    </source>
</evidence>
<feature type="region of interest" description="Disordered" evidence="4">
    <location>
        <begin position="166"/>
        <end position="233"/>
    </location>
</feature>
<keyword evidence="3" id="KW-0732">Signal</keyword>
<dbReference type="GO" id="GO:0005576">
    <property type="term" value="C:extracellular region"/>
    <property type="evidence" value="ECO:0007669"/>
    <property type="project" value="UniProtKB-SubCell"/>
</dbReference>
<evidence type="ECO:0000313" key="8">
    <source>
        <dbReference type="Proteomes" id="UP001050975"/>
    </source>
</evidence>
<dbReference type="Pfam" id="PF17210">
    <property type="entry name" value="SdrD_B"/>
    <property type="match status" value="1"/>
</dbReference>
<feature type="domain" description="SD-repeat containing protein B" evidence="6">
    <location>
        <begin position="517"/>
        <end position="604"/>
    </location>
</feature>
<feature type="region of interest" description="Disordered" evidence="4">
    <location>
        <begin position="406"/>
        <end position="433"/>
    </location>
</feature>
<feature type="compositionally biased region" description="Pro residues" evidence="4">
    <location>
        <begin position="416"/>
        <end position="426"/>
    </location>
</feature>
<dbReference type="InterPro" id="IPR013783">
    <property type="entry name" value="Ig-like_fold"/>
</dbReference>
<comment type="caution">
    <text evidence="7">The sequence shown here is derived from an EMBL/GenBank/DDBJ whole genome shotgun (WGS) entry which is preliminary data.</text>
</comment>
<comment type="subcellular location">
    <subcellularLocation>
        <location evidence="1">Secreted</location>
    </subcellularLocation>
</comment>
<evidence type="ECO:0000259" key="6">
    <source>
        <dbReference type="Pfam" id="PF17210"/>
    </source>
</evidence>